<dbReference type="Proteomes" id="UP000317365">
    <property type="component" value="Chromosome"/>
</dbReference>
<accession>A0A515EUP3</accession>
<dbReference type="KEGG" id="rhg:EXZ61_20845"/>
<keyword evidence="3" id="KW-1185">Reference proteome</keyword>
<feature type="region of interest" description="Disordered" evidence="1">
    <location>
        <begin position="490"/>
        <end position="525"/>
    </location>
</feature>
<dbReference type="EMBL" id="CP036282">
    <property type="protein sequence ID" value="QDL56405.1"/>
    <property type="molecule type" value="Genomic_DNA"/>
</dbReference>
<sequence length="642" mass="71126">MTTNWVFPQTSPFQVQGRDLSEDNFAQEERSNLEILIREALQNPLDARSLDNTGPVKVCVNVLKPGEFDVGYLSDLMSKEFRERLLASDADPLPPISVASVLVIEDFGTTGLEGQWKNPNADGPGENWNAFWFREGEGAKSATGSNGRAGQGKITYYRVGAARSVFGMTIRKSDGKTLLMGRSAFRRVYPYNDSKYSRHSFWGTGIEQPLPVVNSNEITRFSNAFHLTRKLEPGLSLVIPFPIDFDIGNALTTVITEFYYPIAKGNLEVTLNGESIGADNVEEIAMRVLPDKAAKEKKSSFSQGFRALVRAVIEDEKLGVDLPQLKPGWDKTPSLKDDAFEEGVLTKLRARMETGERISVRCPVSVRPKKGEVIQTSFDVHLEVPEDLDRTEEAYVRRDLLIGSESHLVGSSYLQKSRGLTLVLNNDLSAFLADAEEPTHLKWNGSRPRLAEVYSNPQATLRAVRNAAPRILALVSNGVVKRDIRALARHFSKPAEDGKPKSPGGPKHGDRNPSDTPPTEVSVRKPFKIHTGPDFVIVKSNGTAAPHVSDLPIECSLELAYEGLDQDPFKAYDPFDFDLADTKAHKIESAGITLIDRKENRIRFSIVDPEFALEVPGFDANIRLRARLNYTEKTNGTTISAE</sequence>
<name>A0A515EUP3_9BURK</name>
<evidence type="ECO:0000313" key="2">
    <source>
        <dbReference type="EMBL" id="QDL56405.1"/>
    </source>
</evidence>
<reference evidence="3" key="1">
    <citation type="submission" date="2019-02" db="EMBL/GenBank/DDBJ databases">
        <title>Complete genome sequence of Rhodoferax sp. Gr-4.</title>
        <authorList>
            <person name="Jin L."/>
        </authorList>
    </citation>
    <scope>NUCLEOTIDE SEQUENCE [LARGE SCALE GENOMIC DNA]</scope>
    <source>
        <strain evidence="3">Gr-4</strain>
    </source>
</reference>
<evidence type="ECO:0000313" key="3">
    <source>
        <dbReference type="Proteomes" id="UP000317365"/>
    </source>
</evidence>
<proteinExistence type="predicted"/>
<evidence type="ECO:0000256" key="1">
    <source>
        <dbReference type="SAM" id="MobiDB-lite"/>
    </source>
</evidence>
<dbReference type="RefSeq" id="WP_142813840.1">
    <property type="nucleotide sequence ID" value="NZ_CP036282.1"/>
</dbReference>
<gene>
    <name evidence="2" type="ORF">EXZ61_20845</name>
</gene>
<dbReference type="AlphaFoldDB" id="A0A515EUP3"/>
<protein>
    <submittedName>
        <fullName evidence="2">Uncharacterized protein</fullName>
    </submittedName>
</protein>
<reference evidence="3" key="2">
    <citation type="journal article" date="2020" name="Int. J. Syst. Evol. Microbiol.">
        <title>Genomic insights into a novel species Rhodoferax aquaticus sp. nov., isolated from freshwater.</title>
        <authorList>
            <person name="Li T."/>
            <person name="Zhuo Y."/>
            <person name="Jin C.Z."/>
            <person name="Wu X."/>
            <person name="Ko S.R."/>
            <person name="Jin F.J."/>
            <person name="Ahn C.Y."/>
            <person name="Oh H.M."/>
            <person name="Lee H.G."/>
            <person name="Jin L."/>
        </authorList>
    </citation>
    <scope>NUCLEOTIDE SEQUENCE [LARGE SCALE GENOMIC DNA]</scope>
    <source>
        <strain evidence="3">Gr-4</strain>
    </source>
</reference>
<organism evidence="2 3">
    <name type="scientific">Rhodoferax aquaticus</name>
    <dbReference type="NCBI Taxonomy" id="2527691"/>
    <lineage>
        <taxon>Bacteria</taxon>
        <taxon>Pseudomonadati</taxon>
        <taxon>Pseudomonadota</taxon>
        <taxon>Betaproteobacteria</taxon>
        <taxon>Burkholderiales</taxon>
        <taxon>Comamonadaceae</taxon>
        <taxon>Rhodoferax</taxon>
    </lineage>
</organism>